<comment type="similarity">
    <text evidence="3">Belongs to the cytochrome P450 family.</text>
</comment>
<organism evidence="10 11">
    <name type="scientific">Arachis hypogaea</name>
    <name type="common">Peanut</name>
    <dbReference type="NCBI Taxonomy" id="3818"/>
    <lineage>
        <taxon>Eukaryota</taxon>
        <taxon>Viridiplantae</taxon>
        <taxon>Streptophyta</taxon>
        <taxon>Embryophyta</taxon>
        <taxon>Tracheophyta</taxon>
        <taxon>Spermatophyta</taxon>
        <taxon>Magnoliopsida</taxon>
        <taxon>eudicotyledons</taxon>
        <taxon>Gunneridae</taxon>
        <taxon>Pentapetalae</taxon>
        <taxon>rosids</taxon>
        <taxon>fabids</taxon>
        <taxon>Fabales</taxon>
        <taxon>Fabaceae</taxon>
        <taxon>Papilionoideae</taxon>
        <taxon>50 kb inversion clade</taxon>
        <taxon>dalbergioids sensu lato</taxon>
        <taxon>Dalbergieae</taxon>
        <taxon>Pterocarpus clade</taxon>
        <taxon>Arachis</taxon>
    </lineage>
</organism>
<keyword evidence="6" id="KW-0560">Oxidoreductase</keyword>
<comment type="subcellular location">
    <subcellularLocation>
        <location evidence="2">Membrane</location>
    </subcellularLocation>
</comment>
<evidence type="ECO:0000256" key="2">
    <source>
        <dbReference type="ARBA" id="ARBA00004370"/>
    </source>
</evidence>
<keyword evidence="5" id="KW-0479">Metal-binding</keyword>
<comment type="caution">
    <text evidence="10">The sequence shown here is derived from an EMBL/GenBank/DDBJ whole genome shotgun (WGS) entry which is preliminary data.</text>
</comment>
<keyword evidence="11" id="KW-1185">Reference proteome</keyword>
<dbReference type="GO" id="GO:0020037">
    <property type="term" value="F:heme binding"/>
    <property type="evidence" value="ECO:0007669"/>
    <property type="project" value="InterPro"/>
</dbReference>
<dbReference type="InterPro" id="IPR036396">
    <property type="entry name" value="Cyt_P450_sf"/>
</dbReference>
<proteinExistence type="inferred from homology"/>
<evidence type="ECO:0000256" key="3">
    <source>
        <dbReference type="ARBA" id="ARBA00010617"/>
    </source>
</evidence>
<dbReference type="SUPFAM" id="SSF48264">
    <property type="entry name" value="Cytochrome P450"/>
    <property type="match status" value="1"/>
</dbReference>
<evidence type="ECO:0000256" key="8">
    <source>
        <dbReference type="ARBA" id="ARBA00023033"/>
    </source>
</evidence>
<dbReference type="Proteomes" id="UP000289738">
    <property type="component" value="Chromosome A08"/>
</dbReference>
<reference evidence="10 11" key="1">
    <citation type="submission" date="2019-01" db="EMBL/GenBank/DDBJ databases">
        <title>Sequencing of cultivated peanut Arachis hypogaea provides insights into genome evolution and oil improvement.</title>
        <authorList>
            <person name="Chen X."/>
        </authorList>
    </citation>
    <scope>NUCLEOTIDE SEQUENCE [LARGE SCALE GENOMIC DNA]</scope>
    <source>
        <strain evidence="11">cv. Fuhuasheng</strain>
        <tissue evidence="10">Leaves</tissue>
    </source>
</reference>
<comment type="cofactor">
    <cofactor evidence="1">
        <name>heme</name>
        <dbReference type="ChEBI" id="CHEBI:30413"/>
    </cofactor>
</comment>
<evidence type="ECO:0000256" key="5">
    <source>
        <dbReference type="ARBA" id="ARBA00022723"/>
    </source>
</evidence>
<protein>
    <submittedName>
        <fullName evidence="10">Uncharacterized protein</fullName>
    </submittedName>
</protein>
<dbReference type="EMBL" id="SDMP01000008">
    <property type="protein sequence ID" value="RYR43951.1"/>
    <property type="molecule type" value="Genomic_DNA"/>
</dbReference>
<evidence type="ECO:0000256" key="6">
    <source>
        <dbReference type="ARBA" id="ARBA00023002"/>
    </source>
</evidence>
<evidence type="ECO:0000256" key="7">
    <source>
        <dbReference type="ARBA" id="ARBA00023004"/>
    </source>
</evidence>
<evidence type="ECO:0000256" key="4">
    <source>
        <dbReference type="ARBA" id="ARBA00022617"/>
    </source>
</evidence>
<evidence type="ECO:0000256" key="9">
    <source>
        <dbReference type="ARBA" id="ARBA00023136"/>
    </source>
</evidence>
<gene>
    <name evidence="10" type="ORF">Ahy_A08g040327</name>
</gene>
<accession>A0A445BZJ5</accession>
<dbReference type="STRING" id="3818.A0A445BZJ5"/>
<evidence type="ECO:0000313" key="10">
    <source>
        <dbReference type="EMBL" id="RYR43951.1"/>
    </source>
</evidence>
<evidence type="ECO:0000256" key="1">
    <source>
        <dbReference type="ARBA" id="ARBA00001971"/>
    </source>
</evidence>
<keyword evidence="8" id="KW-0503">Monooxygenase</keyword>
<dbReference type="Gene3D" id="1.10.630.10">
    <property type="entry name" value="Cytochrome P450"/>
    <property type="match status" value="1"/>
</dbReference>
<dbReference type="AlphaFoldDB" id="A0A445BZJ5"/>
<dbReference type="GO" id="GO:0016705">
    <property type="term" value="F:oxidoreductase activity, acting on paired donors, with incorporation or reduction of molecular oxygen"/>
    <property type="evidence" value="ECO:0007669"/>
    <property type="project" value="InterPro"/>
</dbReference>
<name>A0A445BZJ5_ARAHY</name>
<dbReference type="GO" id="GO:0004497">
    <property type="term" value="F:monooxygenase activity"/>
    <property type="evidence" value="ECO:0007669"/>
    <property type="project" value="UniProtKB-KW"/>
</dbReference>
<keyword evidence="9" id="KW-0472">Membrane</keyword>
<evidence type="ECO:0000313" key="11">
    <source>
        <dbReference type="Proteomes" id="UP000289738"/>
    </source>
</evidence>
<dbReference type="GO" id="GO:0016020">
    <property type="term" value="C:membrane"/>
    <property type="evidence" value="ECO:0007669"/>
    <property type="project" value="UniProtKB-SubCell"/>
</dbReference>
<dbReference type="PANTHER" id="PTHR47943">
    <property type="entry name" value="CYTOCHROME P450 93A3-LIKE"/>
    <property type="match status" value="1"/>
</dbReference>
<keyword evidence="4" id="KW-0349">Heme</keyword>
<dbReference type="GO" id="GO:0005506">
    <property type="term" value="F:iron ion binding"/>
    <property type="evidence" value="ECO:0007669"/>
    <property type="project" value="InterPro"/>
</dbReference>
<keyword evidence="7" id="KW-0408">Iron</keyword>
<dbReference type="PANTHER" id="PTHR47943:SF8">
    <property type="entry name" value="CYTOCHROME P450"/>
    <property type="match status" value="1"/>
</dbReference>
<sequence length="135" mass="15606">MKKVCMLEFLGVKMLHQLLHVRQQERKRFLSDLRKKGLADEAVDIGAELMMLTNNVISMMTMRQKSCSERGGEAEVLRKVGEDTVELSGKFNVSDFLWFMKGVDIPQIFLMMSREMRISFSYSLVETVNYTLDLS</sequence>